<keyword evidence="2" id="KW-0805">Transcription regulation</keyword>
<keyword evidence="4" id="KW-0804">Transcription</keyword>
<comment type="caution">
    <text evidence="6">The sequence shown here is derived from an EMBL/GenBank/DDBJ whole genome shotgun (WGS) entry which is preliminary data.</text>
</comment>
<keyword evidence="3" id="KW-0238">DNA-binding</keyword>
<evidence type="ECO:0000313" key="7">
    <source>
        <dbReference type="Proteomes" id="UP000234190"/>
    </source>
</evidence>
<dbReference type="GO" id="GO:0003700">
    <property type="term" value="F:DNA-binding transcription factor activity"/>
    <property type="evidence" value="ECO:0007669"/>
    <property type="project" value="InterPro"/>
</dbReference>
<evidence type="ECO:0000256" key="1">
    <source>
        <dbReference type="ARBA" id="ARBA00009437"/>
    </source>
</evidence>
<dbReference type="Gene3D" id="3.40.190.290">
    <property type="match status" value="1"/>
</dbReference>
<dbReference type="RefSeq" id="WP_102073254.1">
    <property type="nucleotide sequence ID" value="NZ_PDNW01000004.1"/>
</dbReference>
<dbReference type="InterPro" id="IPR036388">
    <property type="entry name" value="WH-like_DNA-bd_sf"/>
</dbReference>
<dbReference type="EMBL" id="PDNW01000004">
    <property type="protein sequence ID" value="PLC50707.1"/>
    <property type="molecule type" value="Genomic_DNA"/>
</dbReference>
<comment type="similarity">
    <text evidence="1">Belongs to the LysR transcriptional regulatory family.</text>
</comment>
<accession>A0A2N4U6T8</accession>
<dbReference type="Pfam" id="PF00126">
    <property type="entry name" value="HTH_1"/>
    <property type="match status" value="1"/>
</dbReference>
<sequence>MHTLKTTLEQWRVLQAIVEHGGYAQAAEALHRSQSSISYMAARLQAQLGVDLLVIEGRKARLTDNGKALLSQASELLADARKLEQLASRMEQGWEAELRVVVDVAFPTSLLLQALNQFTQEVGQTRIQLGEVVLSGADEALLEQRADVLIGTRVPAGYLGDLLLDVDFIAVAHPGHNLHRLGRPLSTDDLKREMQIVLRDSGTLQPRDEGWLGSRQRWTVTSMETSAAMVTDGLGFAWLPRHVIQKQLEQGSLWPLPLNEGQIRRVSLFRTFGNGAESGPAARHLAQLLEQGARTYATATR</sequence>
<dbReference type="Proteomes" id="UP000234190">
    <property type="component" value="Unassembled WGS sequence"/>
</dbReference>
<name>A0A2N4U6T8_9BURK</name>
<dbReference type="PROSITE" id="PS50931">
    <property type="entry name" value="HTH_LYSR"/>
    <property type="match status" value="1"/>
</dbReference>
<evidence type="ECO:0000313" key="6">
    <source>
        <dbReference type="EMBL" id="PLC50707.1"/>
    </source>
</evidence>
<evidence type="ECO:0000256" key="2">
    <source>
        <dbReference type="ARBA" id="ARBA00023015"/>
    </source>
</evidence>
<dbReference type="Pfam" id="PF03466">
    <property type="entry name" value="LysR_substrate"/>
    <property type="match status" value="1"/>
</dbReference>
<dbReference type="InterPro" id="IPR036390">
    <property type="entry name" value="WH_DNA-bd_sf"/>
</dbReference>
<dbReference type="OrthoDB" id="196624at2"/>
<evidence type="ECO:0000259" key="5">
    <source>
        <dbReference type="PROSITE" id="PS50931"/>
    </source>
</evidence>
<dbReference type="InterPro" id="IPR005119">
    <property type="entry name" value="LysR_subst-bd"/>
</dbReference>
<dbReference type="GO" id="GO:0000976">
    <property type="term" value="F:transcription cis-regulatory region binding"/>
    <property type="evidence" value="ECO:0007669"/>
    <property type="project" value="TreeGrafter"/>
</dbReference>
<keyword evidence="7" id="KW-1185">Reference proteome</keyword>
<evidence type="ECO:0000256" key="4">
    <source>
        <dbReference type="ARBA" id="ARBA00023163"/>
    </source>
</evidence>
<proteinExistence type="inferred from homology"/>
<dbReference type="SUPFAM" id="SSF53850">
    <property type="entry name" value="Periplasmic binding protein-like II"/>
    <property type="match status" value="1"/>
</dbReference>
<dbReference type="InterPro" id="IPR000847">
    <property type="entry name" value="LysR_HTH_N"/>
</dbReference>
<gene>
    <name evidence="6" type="ORF">CR159_06815</name>
</gene>
<dbReference type="AlphaFoldDB" id="A0A2N4U6T8"/>
<organism evidence="6 7">
    <name type="scientific">Pollutimonas subterranea</name>
    <dbReference type="NCBI Taxonomy" id="2045210"/>
    <lineage>
        <taxon>Bacteria</taxon>
        <taxon>Pseudomonadati</taxon>
        <taxon>Pseudomonadota</taxon>
        <taxon>Betaproteobacteria</taxon>
        <taxon>Burkholderiales</taxon>
        <taxon>Alcaligenaceae</taxon>
        <taxon>Pollutimonas</taxon>
    </lineage>
</organism>
<reference evidence="6 7" key="1">
    <citation type="submission" date="2017-10" db="EMBL/GenBank/DDBJ databases">
        <title>Two draft genome sequences of Pusillimonas sp. strains isolated from a nitrate- and radionuclide-contaminated groundwater in Russia.</title>
        <authorList>
            <person name="Grouzdev D.S."/>
            <person name="Tourova T.P."/>
            <person name="Goeva M.A."/>
            <person name="Babich T.L."/>
            <person name="Sokolova D.S."/>
            <person name="Abdullin R."/>
            <person name="Poltaraus A.B."/>
            <person name="Toshchakov S.V."/>
            <person name="Nazina T.N."/>
        </authorList>
    </citation>
    <scope>NUCLEOTIDE SEQUENCE [LARGE SCALE GENOMIC DNA]</scope>
    <source>
        <strain evidence="6 7">JR1/69-3-13</strain>
    </source>
</reference>
<protein>
    <submittedName>
        <fullName evidence="6">LysR family transcriptional regulator</fullName>
    </submittedName>
</protein>
<dbReference type="PANTHER" id="PTHR30126">
    <property type="entry name" value="HTH-TYPE TRANSCRIPTIONAL REGULATOR"/>
    <property type="match status" value="1"/>
</dbReference>
<dbReference type="SUPFAM" id="SSF46785">
    <property type="entry name" value="Winged helix' DNA-binding domain"/>
    <property type="match status" value="1"/>
</dbReference>
<evidence type="ECO:0000256" key="3">
    <source>
        <dbReference type="ARBA" id="ARBA00023125"/>
    </source>
</evidence>
<dbReference type="PANTHER" id="PTHR30126:SF88">
    <property type="entry name" value="TRANSCRIPTIONAL REGULATOR-RELATED"/>
    <property type="match status" value="1"/>
</dbReference>
<dbReference type="Gene3D" id="1.10.10.10">
    <property type="entry name" value="Winged helix-like DNA-binding domain superfamily/Winged helix DNA-binding domain"/>
    <property type="match status" value="1"/>
</dbReference>
<feature type="domain" description="HTH lysR-type" evidence="5">
    <location>
        <begin position="6"/>
        <end position="63"/>
    </location>
</feature>